<dbReference type="InterPro" id="IPR001316">
    <property type="entry name" value="Pept_S1A_streptogrisin"/>
</dbReference>
<dbReference type="Proteomes" id="UP001356095">
    <property type="component" value="Unassembled WGS sequence"/>
</dbReference>
<dbReference type="RefSeq" id="WP_330094512.1">
    <property type="nucleotide sequence ID" value="NZ_JAUZMY010000034.1"/>
</dbReference>
<feature type="chain" id="PRO_5046906137" evidence="8">
    <location>
        <begin position="30"/>
        <end position="384"/>
    </location>
</feature>
<evidence type="ECO:0000256" key="3">
    <source>
        <dbReference type="ARBA" id="ARBA00022729"/>
    </source>
</evidence>
<evidence type="ECO:0000256" key="7">
    <source>
        <dbReference type="ARBA" id="ARBA00023157"/>
    </source>
</evidence>
<evidence type="ECO:0000313" key="10">
    <source>
        <dbReference type="EMBL" id="MEE2040749.1"/>
    </source>
</evidence>
<evidence type="ECO:0000256" key="8">
    <source>
        <dbReference type="SAM" id="SignalP"/>
    </source>
</evidence>
<protein>
    <submittedName>
        <fullName evidence="10">S1 family peptidase</fullName>
    </submittedName>
</protein>
<keyword evidence="5" id="KW-0720">Serine protease</keyword>
<comment type="caution">
    <text evidence="10">The sequence shown here is derived from an EMBL/GenBank/DDBJ whole genome shotgun (WGS) entry which is preliminary data.</text>
</comment>
<gene>
    <name evidence="10" type="ORF">Q8791_26365</name>
</gene>
<keyword evidence="11" id="KW-1185">Reference proteome</keyword>
<dbReference type="Pfam" id="PF02983">
    <property type="entry name" value="Pro_Al_protease"/>
    <property type="match status" value="1"/>
</dbReference>
<sequence>MRPSPVISAIGTGALAFGLALSMAPGALAATAPLPQAPVADDDAATMFEALGRDLDLTPSEAETLLEAQEAALEIDAEATEAAGAAYGGSTFDIDTLTLTVLVTDAAAVEAVEAAGAEASVVSYGTEGLAEVVDDLNAVGVPEGVVSWYPDVEGDTVVIEVLEGAGADVDALIAEAGVDSSVIQVEQTTETPQTYADIIGGLAYTMGGRCSVGFAATNSAGQGGFVTAGHCGTVGTAVSIGNGRGTFQNSVFPGNDAAFVRGTSNFTLTNLVSRYNTGGYQSVTGTSQAAVGSAICRSGSTTGWYCGTIQARNQTVSYPQGTVVALTRTNVCAEPGDSGGSFISGSQAQGVTSGGSGNCSVGGTTFYQEVLPMVNSWGVSIRTS</sequence>
<accession>A0ABU7KEU3</accession>
<keyword evidence="3 8" id="KW-0732">Signal</keyword>
<keyword evidence="7" id="KW-1015">Disulfide bond</keyword>
<dbReference type="CDD" id="cd21112">
    <property type="entry name" value="alphaLP-like"/>
    <property type="match status" value="1"/>
</dbReference>
<keyword evidence="2" id="KW-0645">Protease</keyword>
<evidence type="ECO:0000256" key="4">
    <source>
        <dbReference type="ARBA" id="ARBA00022801"/>
    </source>
</evidence>
<evidence type="ECO:0000256" key="1">
    <source>
        <dbReference type="ARBA" id="ARBA00007664"/>
    </source>
</evidence>
<dbReference type="PRINTS" id="PR00861">
    <property type="entry name" value="ALYTICPTASE"/>
</dbReference>
<dbReference type="InterPro" id="IPR009003">
    <property type="entry name" value="Peptidase_S1_PA"/>
</dbReference>
<evidence type="ECO:0000256" key="6">
    <source>
        <dbReference type="ARBA" id="ARBA00023145"/>
    </source>
</evidence>
<dbReference type="EMBL" id="JAUZMY010000034">
    <property type="protein sequence ID" value="MEE2040749.1"/>
    <property type="molecule type" value="Genomic_DNA"/>
</dbReference>
<dbReference type="Gene3D" id="3.30.300.50">
    <property type="match status" value="2"/>
</dbReference>
<feature type="domain" description="Peptidase S1A alpha-lytic prodomain" evidence="9">
    <location>
        <begin position="126"/>
        <end position="179"/>
    </location>
</feature>
<evidence type="ECO:0000313" key="11">
    <source>
        <dbReference type="Proteomes" id="UP001356095"/>
    </source>
</evidence>
<keyword evidence="4" id="KW-0378">Hydrolase</keyword>
<dbReference type="InterPro" id="IPR035070">
    <property type="entry name" value="Streptogrisin_prodomain"/>
</dbReference>
<organism evidence="10 11">
    <name type="scientific">Nocardiopsis codii</name>
    <dbReference type="NCBI Taxonomy" id="3065942"/>
    <lineage>
        <taxon>Bacteria</taxon>
        <taxon>Bacillati</taxon>
        <taxon>Actinomycetota</taxon>
        <taxon>Actinomycetes</taxon>
        <taxon>Streptosporangiales</taxon>
        <taxon>Nocardiopsidaceae</taxon>
        <taxon>Nocardiopsis</taxon>
    </lineage>
</organism>
<comment type="similarity">
    <text evidence="1">Belongs to the peptidase S1 family.</text>
</comment>
<feature type="signal peptide" evidence="8">
    <location>
        <begin position="1"/>
        <end position="29"/>
    </location>
</feature>
<evidence type="ECO:0000259" key="9">
    <source>
        <dbReference type="Pfam" id="PF02983"/>
    </source>
</evidence>
<dbReference type="PIRSF" id="PIRSF001134">
    <property type="entry name" value="Streptogrisin"/>
    <property type="match status" value="1"/>
</dbReference>
<dbReference type="InterPro" id="IPR004236">
    <property type="entry name" value="Pept_S1_alpha_lytic"/>
</dbReference>
<name>A0ABU7KEU3_9ACTN</name>
<evidence type="ECO:0000256" key="2">
    <source>
        <dbReference type="ARBA" id="ARBA00022670"/>
    </source>
</evidence>
<proteinExistence type="inferred from homology"/>
<dbReference type="InterPro" id="IPR043504">
    <property type="entry name" value="Peptidase_S1_PA_chymotrypsin"/>
</dbReference>
<keyword evidence="6" id="KW-0865">Zymogen</keyword>
<dbReference type="Gene3D" id="2.40.10.10">
    <property type="entry name" value="Trypsin-like serine proteases"/>
    <property type="match status" value="2"/>
</dbReference>
<dbReference type="SUPFAM" id="SSF50494">
    <property type="entry name" value="Trypsin-like serine proteases"/>
    <property type="match status" value="1"/>
</dbReference>
<evidence type="ECO:0000256" key="5">
    <source>
        <dbReference type="ARBA" id="ARBA00022825"/>
    </source>
</evidence>
<reference evidence="10 11" key="1">
    <citation type="submission" date="2023-08" db="EMBL/GenBank/DDBJ databases">
        <authorList>
            <person name="Girao M."/>
            <person name="Carvalho M.F."/>
        </authorList>
    </citation>
    <scope>NUCLEOTIDE SEQUENCE [LARGE SCALE GENOMIC DNA]</scope>
    <source>
        <strain evidence="10 11">CT-R113</strain>
    </source>
</reference>